<dbReference type="InterPro" id="IPR049059">
    <property type="entry name" value="NAD_Glu_DH_HM1"/>
</dbReference>
<dbReference type="InterPro" id="IPR028971">
    <property type="entry name" value="NAD-GDH_cat"/>
</dbReference>
<name>A0ABU5L6J6_9RICK</name>
<dbReference type="InterPro" id="IPR049062">
    <property type="entry name" value="NAD_Glu_DH_ACT2"/>
</dbReference>
<dbReference type="InterPro" id="IPR049056">
    <property type="entry name" value="NAD_Glu_DH_HM3"/>
</dbReference>
<dbReference type="Gene3D" id="3.40.50.720">
    <property type="entry name" value="NAD(P)-binding Rossmann-like Domain"/>
    <property type="match status" value="1"/>
</dbReference>
<evidence type="ECO:0000256" key="1">
    <source>
        <dbReference type="ARBA" id="ARBA00023002"/>
    </source>
</evidence>
<dbReference type="RefSeq" id="WP_322497258.1">
    <property type="nucleotide sequence ID" value="NZ_JARGYT010000003.1"/>
</dbReference>
<dbReference type="EMBL" id="JARGYT010000003">
    <property type="protein sequence ID" value="MDZ5761748.1"/>
    <property type="molecule type" value="Genomic_DNA"/>
</dbReference>
<evidence type="ECO:0000259" key="3">
    <source>
        <dbReference type="Pfam" id="PF21074"/>
    </source>
</evidence>
<evidence type="ECO:0000313" key="8">
    <source>
        <dbReference type="Proteomes" id="UP001293791"/>
    </source>
</evidence>
<dbReference type="InterPro" id="IPR007780">
    <property type="entry name" value="NAD_Glu_DH_bac"/>
</dbReference>
<proteinExistence type="predicted"/>
<sequence length="1543" mass="175752">MTKNRSYLGQLFQDKNTKTLSIAQTIYMMTQSDQLKSLDPECVKQSVENLSKLIESENSWEIDILDTCDRAVITILNKNIPFLVESVGNELKNHSIDVDLAVHQLVSIRKSNNEVTLSPVENCTATHLITQFFINKGSILPSKKLLIQAIEKVLSCISFAVGDWKSMLEKAEYCANSIPENQNILFETSGFLKWLIDNNFIFLGYAKLEERPDKFIYDKSEVLGVLKADTYKDEEIPFVKCQNGVIHLQKSESRSVVHRTAHMNCIYLKRDEKNIDMFMGFFTSSVYYQSVREIPMIRRKVSNIFEKYGYPEASHNAKELITALENFPRSDLIRSPEDELYEIASAVVALSLVPGVRVFVRPEAQDRFVTCMIFMPRTQFRSDIINTICAILSEQINGTISRHYIHIGDSNIARIQITIKTDQTHRKAFDRKKIEHLVSNAVSSWHDGLLAELKKKLNSQDVDGLFFKYKDAFDIKYTHTFELDETVCDIKMIELALKEQDVKFSITKSKERGCKFFGLKIYSPKFALHLSSMLPLLENMGFFVADTSTFRVELIDEENFFIHSFRLCVSDSMKVSIMFTNELKCNLEEAFSLAFKRKIENDKFNSLILSTGVGWRQALIMRAYCKYFKQINFKYSESAVITALLENPLTSTKLMQLFEAKFSLDNSKDIKPIVAEAAVMLKKITSIEHDRVLRLYLSLILATKRTNYYKKNNNGESEEFLSFKIRSREVNEIPDPKPFMEIFIYAVDFEAIHLRGGRIARGGIRWSDRAEDFRTEILGLVKAQITKNCIIIPVGSKGGFILKKPKLSYGSNDFYKEGIKQYRNFLNGVLGITDNIVDDKISPPVMVKRYDDDDPYLAVAADKGTATFSDYANEISAAHNFWLGDAFASGGSAGYDHKKIAITARGSWISAENHCNAFHLNINNQDFTAVGVGDMSGDVFGNGLLLSKHFKLIAAFNHQHIFIDPKPDPASSFRERSRLFEMKGSKWTDYSKDSISKGGGVFERSLKSISISKEIQEALIIEADELSPDDLIKAILKAPVDLFWCGGIGTYIKSSEESNENIGDRANDSLRINGKDLRCKAVAEGANLGFTQRGRIEYARNGGGINTDFIDNSAGVSCSDREVNIKIALERAMRNASLNLSERNKLLARMTNEVAELVLQDNKRQNFLLSVEENWGKNRIYEHGWLMKNLEQRKELDRKIEFLPENDKLYEIASKYKSLSRPEIAVLIAYAKNTAIESLSGTNFGKDEYYLKHVVAYFPSEMREKFANEIESHKLYNEILATILVNSFVNIMGCCLFHQLLDNGEAPINIIKAFVFILEIFDAKNIIESIYASELKLAEKIHLFLKLRSIFERNIEFLLKNKESHLLNNLPTLLLKAKDTSVEIQKTTDLEKVDLNFEIAQNISKSLSLVYSCRYLPDICAINEELACGVTVASKVYGLISEILHIDRISNYHLNSSSSNNIESEAMKDLITQIDEIRILIVRLVLKKLKDEKSISLIELKKLFDMQKLSKYEKFLDEIHNFDNVSSVLTLIAKSLKELLNSF</sequence>
<dbReference type="Pfam" id="PF21077">
    <property type="entry name" value="GDH_ACT3"/>
    <property type="match status" value="1"/>
</dbReference>
<dbReference type="InterPro" id="IPR046346">
    <property type="entry name" value="Aminoacid_DH-like_N_sf"/>
</dbReference>
<feature type="domain" description="NAD-glutamate dehydrogenase ACT2" evidence="5">
    <location>
        <begin position="357"/>
        <end position="446"/>
    </location>
</feature>
<evidence type="ECO:0000259" key="6">
    <source>
        <dbReference type="Pfam" id="PF21077"/>
    </source>
</evidence>
<dbReference type="InterPro" id="IPR049064">
    <property type="entry name" value="NAD_Glu_DH_ACT3"/>
</dbReference>
<keyword evidence="1" id="KW-0560">Oxidoreductase</keyword>
<gene>
    <name evidence="7" type="ORF">Cyrtocomes_00106</name>
</gene>
<feature type="domain" description="NAD-specific glutamate dehydrogenase C-terminal" evidence="3">
    <location>
        <begin position="1217"/>
        <end position="1525"/>
    </location>
</feature>
<evidence type="ECO:0000259" key="5">
    <source>
        <dbReference type="Pfam" id="PF21076"/>
    </source>
</evidence>
<feature type="domain" description="NAD-glutamate dehydrogenase ACT3" evidence="6">
    <location>
        <begin position="508"/>
        <end position="574"/>
    </location>
</feature>
<dbReference type="Pfam" id="PF21075">
    <property type="entry name" value="GDH_ACT1"/>
    <property type="match status" value="1"/>
</dbReference>
<feature type="domain" description="NAD-glutamate dehydrogenase N-terminal ACT1" evidence="4">
    <location>
        <begin position="67"/>
        <end position="114"/>
    </location>
</feature>
<dbReference type="Pfam" id="PF21078">
    <property type="entry name" value="GDH_HM3"/>
    <property type="match status" value="1"/>
</dbReference>
<keyword evidence="8" id="KW-1185">Reference proteome</keyword>
<dbReference type="PIRSF" id="PIRSF036761">
    <property type="entry name" value="GDH_Mll4104"/>
    <property type="match status" value="1"/>
</dbReference>
<dbReference type="Pfam" id="PF21074">
    <property type="entry name" value="GDH_C"/>
    <property type="match status" value="1"/>
</dbReference>
<reference evidence="7 8" key="1">
    <citation type="submission" date="2023-02" db="EMBL/GenBank/DDBJ databases">
        <title>Host association and intracellularity evolved multiple times independently in the Rickettsiales.</title>
        <authorList>
            <person name="Castelli M."/>
            <person name="Nardi T."/>
            <person name="Gammuto L."/>
            <person name="Bellinzona G."/>
            <person name="Sabaneyeva E."/>
            <person name="Potekhin A."/>
            <person name="Serra V."/>
            <person name="Petroni G."/>
            <person name="Sassera D."/>
        </authorList>
    </citation>
    <scope>NUCLEOTIDE SEQUENCE [LARGE SCALE GENOMIC DNA]</scope>
    <source>
        <strain evidence="7 8">BOD18</strain>
    </source>
</reference>
<accession>A0ABU5L6J6</accession>
<dbReference type="SUPFAM" id="SSF53223">
    <property type="entry name" value="Aminoacid dehydrogenase-like, N-terminal domain"/>
    <property type="match status" value="1"/>
</dbReference>
<dbReference type="PANTHER" id="PTHR43403:SF1">
    <property type="entry name" value="NAD-SPECIFIC GLUTAMATE DEHYDROGENASE"/>
    <property type="match status" value="1"/>
</dbReference>
<protein>
    <submittedName>
        <fullName evidence="7">NAD-specific glutamate dehydrogenase</fullName>
    </submittedName>
</protein>
<dbReference type="Proteomes" id="UP001293791">
    <property type="component" value="Unassembled WGS sequence"/>
</dbReference>
<dbReference type="Pfam" id="PF21073">
    <property type="entry name" value="GDH_HM1"/>
    <property type="match status" value="1"/>
</dbReference>
<evidence type="ECO:0000313" key="7">
    <source>
        <dbReference type="EMBL" id="MDZ5761748.1"/>
    </source>
</evidence>
<dbReference type="Pfam" id="PF21076">
    <property type="entry name" value="GDH_ACT2"/>
    <property type="match status" value="1"/>
</dbReference>
<dbReference type="InterPro" id="IPR024727">
    <property type="entry name" value="NAD_Glu_DH_N_ACT1"/>
</dbReference>
<dbReference type="InterPro" id="IPR036291">
    <property type="entry name" value="NAD(P)-bd_dom_sf"/>
</dbReference>
<comment type="caution">
    <text evidence="7">The sequence shown here is derived from an EMBL/GenBank/DDBJ whole genome shotgun (WGS) entry which is preliminary data.</text>
</comment>
<organism evidence="7 8">
    <name type="scientific">Candidatus Cyrtobacter comes</name>
    <dbReference type="NCBI Taxonomy" id="675776"/>
    <lineage>
        <taxon>Bacteria</taxon>
        <taxon>Pseudomonadati</taxon>
        <taxon>Pseudomonadota</taxon>
        <taxon>Alphaproteobacteria</taxon>
        <taxon>Rickettsiales</taxon>
        <taxon>Candidatus Midichloriaceae</taxon>
        <taxon>Candidatus Cyrtobacter</taxon>
    </lineage>
</organism>
<evidence type="ECO:0000259" key="4">
    <source>
        <dbReference type="Pfam" id="PF21075"/>
    </source>
</evidence>
<dbReference type="InterPro" id="IPR048381">
    <property type="entry name" value="GDH_C"/>
</dbReference>
<dbReference type="Pfam" id="PF05088">
    <property type="entry name" value="Bac_GDH_CD"/>
    <property type="match status" value="1"/>
</dbReference>
<dbReference type="SUPFAM" id="SSF51735">
    <property type="entry name" value="NAD(P)-binding Rossmann-fold domains"/>
    <property type="match status" value="1"/>
</dbReference>
<feature type="domain" description="NAD-glutamate dehydrogenase catalytic" evidence="2">
    <location>
        <begin position="680"/>
        <end position="1171"/>
    </location>
</feature>
<dbReference type="PANTHER" id="PTHR43403">
    <property type="entry name" value="NAD-SPECIFIC GLUTAMATE DEHYDROGENASE"/>
    <property type="match status" value="1"/>
</dbReference>
<evidence type="ECO:0000259" key="2">
    <source>
        <dbReference type="Pfam" id="PF05088"/>
    </source>
</evidence>